<evidence type="ECO:0000313" key="2">
    <source>
        <dbReference type="EMBL" id="UXX78436.1"/>
    </source>
</evidence>
<feature type="chain" id="PRO_5046250662" description="Secreted protein" evidence="1">
    <location>
        <begin position="19"/>
        <end position="143"/>
    </location>
</feature>
<evidence type="ECO:0008006" key="4">
    <source>
        <dbReference type="Google" id="ProtNLM"/>
    </source>
</evidence>
<keyword evidence="1" id="KW-0732">Signal</keyword>
<keyword evidence="3" id="KW-1185">Reference proteome</keyword>
<protein>
    <recommendedName>
        <fullName evidence="4">Secreted protein</fullName>
    </recommendedName>
</protein>
<reference evidence="2" key="1">
    <citation type="submission" date="2022-10" db="EMBL/GenBank/DDBJ databases">
        <title>Comparative genomics and taxonomic characterization of three novel marine species of genus Reichenbachiella exhibiting antioxidant and polysaccharide degradation activities.</title>
        <authorList>
            <person name="Muhammad N."/>
            <person name="Lee Y.-J."/>
            <person name="Ko J."/>
            <person name="Kim S.-G."/>
        </authorList>
    </citation>
    <scope>NUCLEOTIDE SEQUENCE</scope>
    <source>
        <strain evidence="2">Wsw4-B4</strain>
    </source>
</reference>
<sequence>MRYFTFILFSALTYSVFAQPNQITKIEFQSTSRTYFEQITITPYHSIITQKLNREAKATTQKQIITSDNWSKLINKLEKTSPKQWPKLVSPSQKRTYDGARHSQLVAYTTTTSYTHLFDDLQPNTELCNLLSLILEIRDSSKK</sequence>
<name>A0ABY6CWY3_9BACT</name>
<dbReference type="Proteomes" id="UP001062165">
    <property type="component" value="Chromosome"/>
</dbReference>
<evidence type="ECO:0000256" key="1">
    <source>
        <dbReference type="SAM" id="SignalP"/>
    </source>
</evidence>
<dbReference type="RefSeq" id="WP_263050181.1">
    <property type="nucleotide sequence ID" value="NZ_CP106735.1"/>
</dbReference>
<dbReference type="EMBL" id="CP106735">
    <property type="protein sequence ID" value="UXX78436.1"/>
    <property type="molecule type" value="Genomic_DNA"/>
</dbReference>
<organism evidence="2 3">
    <name type="scientific">Reichenbachiella carrageenanivorans</name>
    <dbReference type="NCBI Taxonomy" id="2979869"/>
    <lineage>
        <taxon>Bacteria</taxon>
        <taxon>Pseudomonadati</taxon>
        <taxon>Bacteroidota</taxon>
        <taxon>Cytophagia</taxon>
        <taxon>Cytophagales</taxon>
        <taxon>Reichenbachiellaceae</taxon>
        <taxon>Reichenbachiella</taxon>
    </lineage>
</organism>
<gene>
    <name evidence="2" type="ORF">N7E81_13825</name>
</gene>
<proteinExistence type="predicted"/>
<feature type="signal peptide" evidence="1">
    <location>
        <begin position="1"/>
        <end position="18"/>
    </location>
</feature>
<accession>A0ABY6CWY3</accession>
<evidence type="ECO:0000313" key="3">
    <source>
        <dbReference type="Proteomes" id="UP001062165"/>
    </source>
</evidence>